<feature type="domain" description="Flagellin N-terminal" evidence="5">
    <location>
        <begin position="4"/>
        <end position="142"/>
    </location>
</feature>
<accession>A0A517YWA2</accession>
<keyword evidence="2 4" id="KW-0964">Secreted</keyword>
<keyword evidence="8" id="KW-1185">Reference proteome</keyword>
<dbReference type="EMBL" id="CP036425">
    <property type="protein sequence ID" value="QDU34511.1"/>
    <property type="molecule type" value="Genomic_DNA"/>
</dbReference>
<dbReference type="Gene3D" id="6.10.10.10">
    <property type="entry name" value="Flagellar export chaperone, C-terminal domain"/>
    <property type="match status" value="1"/>
</dbReference>
<dbReference type="AlphaFoldDB" id="A0A517YWA2"/>
<keyword evidence="3 4" id="KW-0975">Bacterial flagellum</keyword>
<dbReference type="PANTHER" id="PTHR42792:SF2">
    <property type="entry name" value="FLAGELLIN"/>
    <property type="match status" value="1"/>
</dbReference>
<dbReference type="Proteomes" id="UP000317369">
    <property type="component" value="Chromosome"/>
</dbReference>
<dbReference type="KEGG" id="pcor:KS4_25810"/>
<dbReference type="InterPro" id="IPR010810">
    <property type="entry name" value="Flagellin_hook_IN_motif"/>
</dbReference>
<dbReference type="GO" id="GO:0005576">
    <property type="term" value="C:extracellular region"/>
    <property type="evidence" value="ECO:0007669"/>
    <property type="project" value="UniProtKB-SubCell"/>
</dbReference>
<dbReference type="InterPro" id="IPR042187">
    <property type="entry name" value="Flagellin_C_sub2"/>
</dbReference>
<evidence type="ECO:0000256" key="3">
    <source>
        <dbReference type="ARBA" id="ARBA00023143"/>
    </source>
</evidence>
<proteinExistence type="inferred from homology"/>
<comment type="similarity">
    <text evidence="1 4">Belongs to the bacterial flagellin family.</text>
</comment>
<comment type="subcellular location">
    <subcellularLocation>
        <location evidence="4">Secreted</location>
    </subcellularLocation>
    <subcellularLocation>
        <location evidence="4">Bacterial flagellum</location>
    </subcellularLocation>
</comment>
<dbReference type="PANTHER" id="PTHR42792">
    <property type="entry name" value="FLAGELLIN"/>
    <property type="match status" value="1"/>
</dbReference>
<comment type="function">
    <text evidence="4">Flagellin is the subunit protein which polymerizes to form the filaments of bacterial flagella.</text>
</comment>
<keyword evidence="7" id="KW-0282">Flagellum</keyword>
<dbReference type="Pfam" id="PF00700">
    <property type="entry name" value="Flagellin_C"/>
    <property type="match status" value="1"/>
</dbReference>
<evidence type="ECO:0000259" key="5">
    <source>
        <dbReference type="Pfam" id="PF00669"/>
    </source>
</evidence>
<dbReference type="SUPFAM" id="SSF64518">
    <property type="entry name" value="Phase 1 flagellin"/>
    <property type="match status" value="1"/>
</dbReference>
<dbReference type="InterPro" id="IPR046358">
    <property type="entry name" value="Flagellin_C"/>
</dbReference>
<evidence type="ECO:0000313" key="7">
    <source>
        <dbReference type="EMBL" id="QDU34511.1"/>
    </source>
</evidence>
<dbReference type="InterPro" id="IPR001492">
    <property type="entry name" value="Flagellin"/>
</dbReference>
<dbReference type="OrthoDB" id="9796789at2"/>
<evidence type="ECO:0000313" key="8">
    <source>
        <dbReference type="Proteomes" id="UP000317369"/>
    </source>
</evidence>
<feature type="domain" description="Flagellin C-terminal" evidence="6">
    <location>
        <begin position="549"/>
        <end position="634"/>
    </location>
</feature>
<dbReference type="InterPro" id="IPR001029">
    <property type="entry name" value="Flagellin_N"/>
</dbReference>
<keyword evidence="7" id="KW-0966">Cell projection</keyword>
<dbReference type="GO" id="GO:0005198">
    <property type="term" value="F:structural molecule activity"/>
    <property type="evidence" value="ECO:0007669"/>
    <property type="project" value="UniProtKB-UniRule"/>
</dbReference>
<evidence type="ECO:0000256" key="1">
    <source>
        <dbReference type="ARBA" id="ARBA00005709"/>
    </source>
</evidence>
<evidence type="ECO:0000256" key="4">
    <source>
        <dbReference type="RuleBase" id="RU362073"/>
    </source>
</evidence>
<keyword evidence="7" id="KW-0969">Cilium</keyword>
<dbReference type="Gene3D" id="1.20.1330.10">
    <property type="entry name" value="f41 fragment of flagellin, N-terminal domain"/>
    <property type="match status" value="2"/>
</dbReference>
<evidence type="ECO:0000259" key="6">
    <source>
        <dbReference type="Pfam" id="PF00700"/>
    </source>
</evidence>
<organism evidence="7 8">
    <name type="scientific">Poriferisphaera corsica</name>
    <dbReference type="NCBI Taxonomy" id="2528020"/>
    <lineage>
        <taxon>Bacteria</taxon>
        <taxon>Pseudomonadati</taxon>
        <taxon>Planctomycetota</taxon>
        <taxon>Phycisphaerae</taxon>
        <taxon>Phycisphaerales</taxon>
        <taxon>Phycisphaeraceae</taxon>
        <taxon>Poriferisphaera</taxon>
    </lineage>
</organism>
<dbReference type="RefSeq" id="WP_145078432.1">
    <property type="nucleotide sequence ID" value="NZ_CP036425.1"/>
</dbReference>
<sequence length="635" mass="65894">MSRINTNVQSLISQRTLASQNKSLNGSLERLSTGLRINRGKDDPAGLIASENLRSEKASIGAAISNAGRADQVMNIAEGGLQEINSLLLEVQSLVTGSANDAGLSKEEKEANQLQIDSILETIDRISTSTSFQGTKLLNGTYDFTISGQNGVVDDVKVNAAKLSHGENRDVNVLVTKSAQHAGVLLSLGADKLDLGGMSANGTDKLTAADKNFIFEIAGAKGSKEFTFASGTTLNDMIAAINTYTDVTGLSATLSGGTAISLKSNEFGSDEYVSVKVIDDGDMDNNVTGPTTGIYKYEEKNGNVAHSTGIGATIADWGTNGSWTTTAFAAGAGTAAADAATMAGIIEATNLNAEGERDTSLGANTGALTTSITGIANNGSAVFTSYNENHEQVRYEVSKDGTGNISYKEVTEAYTPNADIAPLLPATWSYAEGKEPERDSGQDVGAIVNGVVATADGKHITVRTDVLDTEIKLSDSGAQSLNSVQAFTITGGGAQFNLGPSVDIINQAIIGISNVSVRNLGTFEHGYLDELGSSKDSNLVDGNLSKAQKIVDDAINQVSSLRGRIGAFQKNTIGSTINSLSVALENTSAAESSIRDTDFAAETAEMTRSQILSQAAQTVLGTANSSPQAVLSLLG</sequence>
<dbReference type="GO" id="GO:0009288">
    <property type="term" value="C:bacterial-type flagellum"/>
    <property type="evidence" value="ECO:0007669"/>
    <property type="project" value="UniProtKB-SubCell"/>
</dbReference>
<gene>
    <name evidence="7" type="primary">hag</name>
    <name evidence="7" type="ORF">KS4_25810</name>
</gene>
<name>A0A517YWA2_9BACT</name>
<evidence type="ECO:0000256" key="2">
    <source>
        <dbReference type="ARBA" id="ARBA00022525"/>
    </source>
</evidence>
<reference evidence="7 8" key="1">
    <citation type="submission" date="2019-02" db="EMBL/GenBank/DDBJ databases">
        <title>Deep-cultivation of Planctomycetes and their phenomic and genomic characterization uncovers novel biology.</title>
        <authorList>
            <person name="Wiegand S."/>
            <person name="Jogler M."/>
            <person name="Boedeker C."/>
            <person name="Pinto D."/>
            <person name="Vollmers J."/>
            <person name="Rivas-Marin E."/>
            <person name="Kohn T."/>
            <person name="Peeters S.H."/>
            <person name="Heuer A."/>
            <person name="Rast P."/>
            <person name="Oberbeckmann S."/>
            <person name="Bunk B."/>
            <person name="Jeske O."/>
            <person name="Meyerdierks A."/>
            <person name="Storesund J.E."/>
            <person name="Kallscheuer N."/>
            <person name="Luecker S."/>
            <person name="Lage O.M."/>
            <person name="Pohl T."/>
            <person name="Merkel B.J."/>
            <person name="Hornburger P."/>
            <person name="Mueller R.-W."/>
            <person name="Bruemmer F."/>
            <person name="Labrenz M."/>
            <person name="Spormann A.M."/>
            <person name="Op den Camp H."/>
            <person name="Overmann J."/>
            <person name="Amann R."/>
            <person name="Jetten M.S.M."/>
            <person name="Mascher T."/>
            <person name="Medema M.H."/>
            <person name="Devos D.P."/>
            <person name="Kaster A.-K."/>
            <person name="Ovreas L."/>
            <person name="Rohde M."/>
            <person name="Galperin M.Y."/>
            <person name="Jogler C."/>
        </authorList>
    </citation>
    <scope>NUCLEOTIDE SEQUENCE [LARGE SCALE GENOMIC DNA]</scope>
    <source>
        <strain evidence="7 8">KS4</strain>
    </source>
</reference>
<protein>
    <recommendedName>
        <fullName evidence="4">Flagellin</fullName>
    </recommendedName>
</protein>
<dbReference type="Pfam" id="PF00669">
    <property type="entry name" value="Flagellin_N"/>
    <property type="match status" value="1"/>
</dbReference>
<dbReference type="PRINTS" id="PR00207">
    <property type="entry name" value="FLAGELLIN"/>
</dbReference>
<dbReference type="Pfam" id="PF07196">
    <property type="entry name" value="Flagellin_IN"/>
    <property type="match status" value="1"/>
</dbReference>